<dbReference type="EMBL" id="MU393468">
    <property type="protein sequence ID" value="KAI4865721.1"/>
    <property type="molecule type" value="Genomic_DNA"/>
</dbReference>
<organism evidence="1 2">
    <name type="scientific">Hypoxylon rubiginosum</name>
    <dbReference type="NCBI Taxonomy" id="110542"/>
    <lineage>
        <taxon>Eukaryota</taxon>
        <taxon>Fungi</taxon>
        <taxon>Dikarya</taxon>
        <taxon>Ascomycota</taxon>
        <taxon>Pezizomycotina</taxon>
        <taxon>Sordariomycetes</taxon>
        <taxon>Xylariomycetidae</taxon>
        <taxon>Xylariales</taxon>
        <taxon>Hypoxylaceae</taxon>
        <taxon>Hypoxylon</taxon>
    </lineage>
</organism>
<dbReference type="Proteomes" id="UP001497700">
    <property type="component" value="Unassembled WGS sequence"/>
</dbReference>
<accession>A0ACB9Z2X7</accession>
<proteinExistence type="predicted"/>
<comment type="caution">
    <text evidence="1">The sequence shown here is derived from an EMBL/GenBank/DDBJ whole genome shotgun (WGS) entry which is preliminary data.</text>
</comment>
<protein>
    <submittedName>
        <fullName evidence="1">Uncharacterized protein</fullName>
    </submittedName>
</protein>
<evidence type="ECO:0000313" key="1">
    <source>
        <dbReference type="EMBL" id="KAI4865721.1"/>
    </source>
</evidence>
<keyword evidence="2" id="KW-1185">Reference proteome</keyword>
<reference evidence="1 2" key="1">
    <citation type="journal article" date="2022" name="New Phytol.">
        <title>Ecological generalism drives hyperdiversity of secondary metabolite gene clusters in xylarialean endophytes.</title>
        <authorList>
            <person name="Franco M.E.E."/>
            <person name="Wisecaver J.H."/>
            <person name="Arnold A.E."/>
            <person name="Ju Y.M."/>
            <person name="Slot J.C."/>
            <person name="Ahrendt S."/>
            <person name="Moore L.P."/>
            <person name="Eastman K.E."/>
            <person name="Scott K."/>
            <person name="Konkel Z."/>
            <person name="Mondo S.J."/>
            <person name="Kuo A."/>
            <person name="Hayes R.D."/>
            <person name="Haridas S."/>
            <person name="Andreopoulos B."/>
            <person name="Riley R."/>
            <person name="LaButti K."/>
            <person name="Pangilinan J."/>
            <person name="Lipzen A."/>
            <person name="Amirebrahimi M."/>
            <person name="Yan J."/>
            <person name="Adam C."/>
            <person name="Keymanesh K."/>
            <person name="Ng V."/>
            <person name="Louie K."/>
            <person name="Northen T."/>
            <person name="Drula E."/>
            <person name="Henrissat B."/>
            <person name="Hsieh H.M."/>
            <person name="Youens-Clark K."/>
            <person name="Lutzoni F."/>
            <person name="Miadlikowska J."/>
            <person name="Eastwood D.C."/>
            <person name="Hamelin R.C."/>
            <person name="Grigoriev I.V."/>
            <person name="U'Ren J.M."/>
        </authorList>
    </citation>
    <scope>NUCLEOTIDE SEQUENCE [LARGE SCALE GENOMIC DNA]</scope>
    <source>
        <strain evidence="1 2">CBS 119005</strain>
    </source>
</reference>
<evidence type="ECO:0000313" key="2">
    <source>
        <dbReference type="Proteomes" id="UP001497700"/>
    </source>
</evidence>
<sequence length="229" mass="24726">MASDTCRLFWVARQVAPRGAKIKGVRLNDIRSYSRFLIWETNLKICNVPQNAEAERVEISIFPSTWISTQERAHARLLSRVRARRSHREGGRLDSDLKSALAIALLAATAVWSDVSPDETCGEDNEYTCPEEIKCCSVNGFCGSTDEYCLTTAGCQDEFSNSTSACIEPVDGVSVSPDGTCGSDGAGEYGYRCSTEDGNSCCSISGYCGNSTSHCSIADGCQSAYGECK</sequence>
<gene>
    <name evidence="1" type="ORF">F4820DRAFT_282639</name>
</gene>
<name>A0ACB9Z2X7_9PEZI</name>